<name>A0AAW1JYK8_POPJA</name>
<dbReference type="SUPFAM" id="SSF57903">
    <property type="entry name" value="FYVE/PHD zinc finger"/>
    <property type="match status" value="1"/>
</dbReference>
<dbReference type="AlphaFoldDB" id="A0AAW1JYK8"/>
<reference evidence="1 2" key="1">
    <citation type="journal article" date="2024" name="BMC Genomics">
        <title>De novo assembly and annotation of Popillia japonica's genome with initial clues to its potential as an invasive pest.</title>
        <authorList>
            <person name="Cucini C."/>
            <person name="Boschi S."/>
            <person name="Funari R."/>
            <person name="Cardaioli E."/>
            <person name="Iannotti N."/>
            <person name="Marturano G."/>
            <person name="Paoli F."/>
            <person name="Bruttini M."/>
            <person name="Carapelli A."/>
            <person name="Frati F."/>
            <person name="Nardi F."/>
        </authorList>
    </citation>
    <scope>NUCLEOTIDE SEQUENCE [LARGE SCALE GENOMIC DNA]</scope>
    <source>
        <strain evidence="1">DMR45628</strain>
    </source>
</reference>
<evidence type="ECO:0000313" key="1">
    <source>
        <dbReference type="EMBL" id="KAK9709890.1"/>
    </source>
</evidence>
<comment type="caution">
    <text evidence="1">The sequence shown here is derived from an EMBL/GenBank/DDBJ whole genome shotgun (WGS) entry which is preliminary data.</text>
</comment>
<keyword evidence="2" id="KW-1185">Reference proteome</keyword>
<dbReference type="InterPro" id="IPR011011">
    <property type="entry name" value="Znf_FYVE_PHD"/>
</dbReference>
<dbReference type="Gene3D" id="3.30.40.10">
    <property type="entry name" value="Zinc/RING finger domain, C3HC4 (zinc finger)"/>
    <property type="match status" value="1"/>
</dbReference>
<evidence type="ECO:0008006" key="3">
    <source>
        <dbReference type="Google" id="ProtNLM"/>
    </source>
</evidence>
<proteinExistence type="predicted"/>
<dbReference type="EMBL" id="JASPKY010000300">
    <property type="protein sequence ID" value="KAK9709890.1"/>
    <property type="molecule type" value="Genomic_DNA"/>
</dbReference>
<dbReference type="InterPro" id="IPR013083">
    <property type="entry name" value="Znf_RING/FYVE/PHD"/>
</dbReference>
<gene>
    <name evidence="1" type="ORF">QE152_g26350</name>
</gene>
<dbReference type="Proteomes" id="UP001458880">
    <property type="component" value="Unassembled WGS sequence"/>
</dbReference>
<organism evidence="1 2">
    <name type="scientific">Popillia japonica</name>
    <name type="common">Japanese beetle</name>
    <dbReference type="NCBI Taxonomy" id="7064"/>
    <lineage>
        <taxon>Eukaryota</taxon>
        <taxon>Metazoa</taxon>
        <taxon>Ecdysozoa</taxon>
        <taxon>Arthropoda</taxon>
        <taxon>Hexapoda</taxon>
        <taxon>Insecta</taxon>
        <taxon>Pterygota</taxon>
        <taxon>Neoptera</taxon>
        <taxon>Endopterygota</taxon>
        <taxon>Coleoptera</taxon>
        <taxon>Polyphaga</taxon>
        <taxon>Scarabaeiformia</taxon>
        <taxon>Scarabaeidae</taxon>
        <taxon>Rutelinae</taxon>
        <taxon>Popillia</taxon>
    </lineage>
</organism>
<evidence type="ECO:0000313" key="2">
    <source>
        <dbReference type="Proteomes" id="UP001458880"/>
    </source>
</evidence>
<sequence>MYVCSCCNSETDKLKLITCFSCKLTYNHTCVGISGADLRILSSKSNTGISWACGKCRDGSGDTLSELKMMVANLIQEVGELKKQLEVSKPTPIPPQNFEELIQEVEDY</sequence>
<protein>
    <recommendedName>
        <fullName evidence="3">Zinc finger PHD-type domain-containing protein</fullName>
    </recommendedName>
</protein>
<accession>A0AAW1JYK8</accession>